<reference evidence="1" key="1">
    <citation type="submission" date="2022-10" db="EMBL/GenBank/DDBJ databases">
        <title>Genomics discovery of giant fungal viruses from subsurface oceanic crustal fluids.</title>
        <authorList>
            <person name="Bhattacharjee A.S."/>
            <person name="Schulz F."/>
            <person name="Woyke T."/>
            <person name="Orcutt B.N."/>
            <person name="Matinez Martinez J."/>
        </authorList>
    </citation>
    <scope>NUCLEOTIDE SEQUENCE</scope>
    <source>
        <strain evidence="1">VSAG1.JdFR</strain>
        <strain evidence="2">VSAG8.JdFR</strain>
    </source>
</reference>
<evidence type="ECO:0000313" key="2">
    <source>
        <dbReference type="EMBL" id="UZT29214.1"/>
    </source>
</evidence>
<dbReference type="EMBL" id="OP765584">
    <property type="protein sequence ID" value="UZT29214.1"/>
    <property type="molecule type" value="Genomic_DNA"/>
</dbReference>
<sequence length="204" mass="22514">MANGIARDSSNVISNYKLCLVGNSESLISDICANGDISEYTTISNEGFGVGGTRLFTHLLSVPNQQSPSIHPVITDPLRISYWNSSTWNSDISINVNSIQDKINWCNNYIKTYSSTSNLFTIQSTLTTFGYHTLGLINNNVRFPSNGPDATRFLQILSEKQYGTTSIFNPPTTISPISGNNINIFLGTWTFILNFKLVPDITTN</sequence>
<name>A0A9E8JWQ4_9VIRU</name>
<accession>A0A9E8JWQ4</accession>
<protein>
    <submittedName>
        <fullName evidence="1">AMP-binding protein</fullName>
    </submittedName>
</protein>
<proteinExistence type="predicted"/>
<evidence type="ECO:0000313" key="1">
    <source>
        <dbReference type="EMBL" id="UZT28995.1"/>
    </source>
</evidence>
<dbReference type="EMBL" id="OP765507">
    <property type="protein sequence ID" value="UZT28995.1"/>
    <property type="molecule type" value="Genomic_DNA"/>
</dbReference>
<organism evidence="1">
    <name type="scientific">Nucleocytoviricota sp</name>
    <dbReference type="NCBI Taxonomy" id="2809609"/>
    <lineage>
        <taxon>Viruses</taxon>
        <taxon>Varidnaviria</taxon>
        <taxon>Bamfordvirae</taxon>
        <taxon>Nucleocytoviricota</taxon>
    </lineage>
</organism>